<dbReference type="InterPro" id="IPR000182">
    <property type="entry name" value="GNAT_dom"/>
</dbReference>
<evidence type="ECO:0000313" key="3">
    <source>
        <dbReference type="Proteomes" id="UP001059617"/>
    </source>
</evidence>
<dbReference type="CDD" id="cd04301">
    <property type="entry name" value="NAT_SF"/>
    <property type="match status" value="1"/>
</dbReference>
<reference evidence="2" key="1">
    <citation type="submission" date="2021-04" db="EMBL/GenBank/DDBJ databases">
        <authorList>
            <person name="Hartkoorn R.C."/>
            <person name="Beaudoing E."/>
            <person name="Hot D."/>
        </authorList>
    </citation>
    <scope>NUCLEOTIDE SEQUENCE</scope>
    <source>
        <strain evidence="2">NRRL B-16292</strain>
    </source>
</reference>
<dbReference type="EMBL" id="CP073720">
    <property type="protein sequence ID" value="UWP83669.1"/>
    <property type="molecule type" value="Genomic_DNA"/>
</dbReference>
<dbReference type="Pfam" id="PF00583">
    <property type="entry name" value="Acetyltransf_1"/>
    <property type="match status" value="1"/>
</dbReference>
<dbReference type="SUPFAM" id="SSF55729">
    <property type="entry name" value="Acyl-CoA N-acyltransferases (Nat)"/>
    <property type="match status" value="2"/>
</dbReference>
<dbReference type="PROSITE" id="PS51186">
    <property type="entry name" value="GNAT"/>
    <property type="match status" value="1"/>
</dbReference>
<dbReference type="RefSeq" id="WP_259861466.1">
    <property type="nucleotide sequence ID" value="NZ_BAAAST010000119.1"/>
</dbReference>
<evidence type="ECO:0000259" key="1">
    <source>
        <dbReference type="PROSITE" id="PS51186"/>
    </source>
</evidence>
<dbReference type="Proteomes" id="UP001059617">
    <property type="component" value="Chromosome"/>
</dbReference>
<dbReference type="InterPro" id="IPR016181">
    <property type="entry name" value="Acyl_CoA_acyltransferase"/>
</dbReference>
<name>A0ABY5W3Q1_9ACTN</name>
<organism evidence="2 3">
    <name type="scientific">Dactylosporangium fulvum</name>
    <dbReference type="NCBI Taxonomy" id="53359"/>
    <lineage>
        <taxon>Bacteria</taxon>
        <taxon>Bacillati</taxon>
        <taxon>Actinomycetota</taxon>
        <taxon>Actinomycetes</taxon>
        <taxon>Micromonosporales</taxon>
        <taxon>Micromonosporaceae</taxon>
        <taxon>Dactylosporangium</taxon>
    </lineage>
</organism>
<proteinExistence type="predicted"/>
<gene>
    <name evidence="2" type="ORF">Dfulv_05205</name>
</gene>
<sequence>MTGLQGLPGWTVRGCSLHDVPAILAITRAGDIAALGEPDWSEDEIVTTLTAPNQDPAVDMWLAFDPSGEAVAWAYVDNPQRGTRDNVEVYGTPERGWPAYGPLLDLALPRVAERARDAGHAEVTLRAGTLAVETAYVAVLQEKGFRFVKRHARMRRVLTGQEQAPEGLDIRPVLAGDDAEMRRFHEVLESAFADTPDYQPTSYDDWREALRRLPSVSFDEWFVHLADGEVVGVLQSADQAVEHNEGWVKNLAVLRPHRKAGVGGALLRTAFAAYAAKGRTSAGLGVDLTNPTGAYDLYTRVGMTVTFAADMYERQVTA</sequence>
<reference evidence="2" key="2">
    <citation type="submission" date="2022-09" db="EMBL/GenBank/DDBJ databases">
        <title>Biosynthetic gene clusters of Dactylosporangioum fulvum.</title>
        <authorList>
            <person name="Caradec T."/>
        </authorList>
    </citation>
    <scope>NUCLEOTIDE SEQUENCE</scope>
    <source>
        <strain evidence="2">NRRL B-16292</strain>
    </source>
</reference>
<keyword evidence="3" id="KW-1185">Reference proteome</keyword>
<accession>A0ABY5W3Q1</accession>
<dbReference type="Gene3D" id="3.40.630.30">
    <property type="match status" value="1"/>
</dbReference>
<feature type="domain" description="N-acetyltransferase" evidence="1">
    <location>
        <begin position="168"/>
        <end position="318"/>
    </location>
</feature>
<evidence type="ECO:0000313" key="2">
    <source>
        <dbReference type="EMBL" id="UWP83669.1"/>
    </source>
</evidence>
<protein>
    <submittedName>
        <fullName evidence="2">GNAT family N-acetyltransferase</fullName>
    </submittedName>
</protein>